<proteinExistence type="predicted"/>
<comment type="caution">
    <text evidence="3">The sequence shown here is derived from an EMBL/GenBank/DDBJ whole genome shotgun (WGS) entry which is preliminary data.</text>
</comment>
<organism evidence="3 4">
    <name type="scientific">Nesterenkonia aerolata</name>
    <dbReference type="NCBI Taxonomy" id="3074079"/>
    <lineage>
        <taxon>Bacteria</taxon>
        <taxon>Bacillati</taxon>
        <taxon>Actinomycetota</taxon>
        <taxon>Actinomycetes</taxon>
        <taxon>Micrococcales</taxon>
        <taxon>Micrococcaceae</taxon>
        <taxon>Nesterenkonia</taxon>
    </lineage>
</organism>
<feature type="domain" description="DUF3071" evidence="2">
    <location>
        <begin position="1"/>
        <end position="175"/>
    </location>
</feature>
<sequence length="493" mass="53354">MKQLRLTGVRTENGDKHLDLVDDEENTYTLALDETVRAAVSRPAPPAARRPQASASRRAPMSPRDVQERIRAGATVEEMIEISGLDPAHVEHYAGPVHAERFHIAQRARDTQVAAASTAEQHRLAFGDSAATLEAMVRVRLRALGSDTSQLSWDAWRREDGQWQLACWFDAPEDPDMAAELDSPAQWVFHAATRHLVPDTPTAQRLHTLPSRPETPRRRRLTPVDGPFDVEEADTGTAPSHQFPPGGADSPRAIKDTSKNPNKSTNEGHGTGEDTADSAADDETASSTGSSPAAGPQQGATRSDAVTSLTPRRGTQKRGQKGSQKGAPKNSPHTGAANGRSEYSDQEGAEHEDLLDILRARRGRRLGADEESDDKLALMLTRDEQPAEPNRPQLSAVDHSAVDHGTDVTDTADSEETDAWGFSYAENGEDLSDEDLNDEVADGAEGAQENADGEGVTDDDGPEAPPKPQPKGGRARRPSMPRWDDILFGSRED</sequence>
<feature type="compositionally biased region" description="Basic and acidic residues" evidence="1">
    <location>
        <begin position="482"/>
        <end position="493"/>
    </location>
</feature>
<evidence type="ECO:0000313" key="4">
    <source>
        <dbReference type="Proteomes" id="UP001251870"/>
    </source>
</evidence>
<feature type="compositionally biased region" description="Acidic residues" evidence="1">
    <location>
        <begin position="427"/>
        <end position="442"/>
    </location>
</feature>
<keyword evidence="4" id="KW-1185">Reference proteome</keyword>
<dbReference type="NCBIfam" id="NF040712">
    <property type="entry name" value="SepH"/>
    <property type="match status" value="1"/>
</dbReference>
<feature type="region of interest" description="Disordered" evidence="1">
    <location>
        <begin position="200"/>
        <end position="493"/>
    </location>
</feature>
<dbReference type="RefSeq" id="WP_310548101.1">
    <property type="nucleotide sequence ID" value="NZ_JAVKGR010000005.1"/>
</dbReference>
<dbReference type="InterPro" id="IPR021421">
    <property type="entry name" value="DUF3071"/>
</dbReference>
<feature type="compositionally biased region" description="Basic and acidic residues" evidence="1">
    <location>
        <begin position="348"/>
        <end position="359"/>
    </location>
</feature>
<feature type="compositionally biased region" description="Acidic residues" evidence="1">
    <location>
        <begin position="451"/>
        <end position="462"/>
    </location>
</feature>
<evidence type="ECO:0000313" key="3">
    <source>
        <dbReference type="EMBL" id="MDR8019103.1"/>
    </source>
</evidence>
<dbReference type="Pfam" id="PF11268">
    <property type="entry name" value="DUF3071"/>
    <property type="match status" value="1"/>
</dbReference>
<evidence type="ECO:0000256" key="1">
    <source>
        <dbReference type="SAM" id="MobiDB-lite"/>
    </source>
</evidence>
<gene>
    <name evidence="3" type="primary">sepH</name>
    <name evidence="3" type="ORF">RIL96_05935</name>
</gene>
<protein>
    <submittedName>
        <fullName evidence="3">Septation protein SepH</fullName>
    </submittedName>
</protein>
<accession>A0ABU2DRJ8</accession>
<feature type="compositionally biased region" description="Polar residues" evidence="1">
    <location>
        <begin position="259"/>
        <end position="268"/>
    </location>
</feature>
<reference evidence="3 4" key="1">
    <citation type="submission" date="2023-09" db="EMBL/GenBank/DDBJ databases">
        <title>Description of three actinobacteria isolated from air of manufacturing shop in a pharmaceutical factory.</title>
        <authorList>
            <person name="Zhang D.-F."/>
        </authorList>
    </citation>
    <scope>NUCLEOTIDE SEQUENCE [LARGE SCALE GENOMIC DNA]</scope>
    <source>
        <strain evidence="3 4">LY-0111</strain>
    </source>
</reference>
<name>A0ABU2DRJ8_9MICC</name>
<evidence type="ECO:0000259" key="2">
    <source>
        <dbReference type="Pfam" id="PF11268"/>
    </source>
</evidence>
<feature type="region of interest" description="Disordered" evidence="1">
    <location>
        <begin position="37"/>
        <end position="66"/>
    </location>
</feature>
<feature type="compositionally biased region" description="Polar residues" evidence="1">
    <location>
        <begin position="298"/>
        <end position="310"/>
    </location>
</feature>
<feature type="compositionally biased region" description="Acidic residues" evidence="1">
    <location>
        <begin position="274"/>
        <end position="284"/>
    </location>
</feature>
<dbReference type="InterPro" id="IPR047682">
    <property type="entry name" value="SepH-like"/>
</dbReference>
<feature type="compositionally biased region" description="Low complexity" evidence="1">
    <location>
        <begin position="285"/>
        <end position="296"/>
    </location>
</feature>
<feature type="compositionally biased region" description="Low complexity" evidence="1">
    <location>
        <begin position="49"/>
        <end position="64"/>
    </location>
</feature>
<dbReference type="Proteomes" id="UP001251870">
    <property type="component" value="Unassembled WGS sequence"/>
</dbReference>
<dbReference type="EMBL" id="JAVKGR010000005">
    <property type="protein sequence ID" value="MDR8019103.1"/>
    <property type="molecule type" value="Genomic_DNA"/>
</dbReference>